<feature type="region of interest" description="Disordered" evidence="1">
    <location>
        <begin position="596"/>
        <end position="637"/>
    </location>
</feature>
<dbReference type="Proteomes" id="UP000193240">
    <property type="component" value="Unassembled WGS sequence"/>
</dbReference>
<sequence length="716" mass="78292">MNWTGGTLQRTKHANKGVMQRQRAYFARARTKLQQSPSTQSTPFRPEYLHDSDGRVVGDPSAKDRARFPRDSAGMRYSEDAHCPSPKAQRKQWTKKEGKAYKIEHRHSTTGHRDDTGKVVQRKKRRKGEDDDNEGQLLAANKKRYLRQQDCIDAAVSTPVALGSLSVMEKSRSKNCRKIRRTMAGQRSPVTFTRGSGPVNLEGYGDTFMSGALPIQGATDTIRVRIGSDVVTTVASMQHSYVPSLISSDSMLFEQEANDAEQQKQPLVTFGVQSECREITKKPQYIGSQPARSDRSYSPERDRSAHHIIVTRLNSIAREHVQSEADGPKAQSIKPSEATDPSYRLTRLVGGVEHPLQLVFGRSASPPIRYARSPAHNAGKTQCVHAPFDATGDKSGHAPRNVGEDHHPATRRHPDAPVINDKEPWAMYLDSDTSSSGQVCAGNGTGMSVPQPHISARNTKDACTNWPRHNTPDSLTHVNLTKVSTSLPAHRQRGRPVATARPSLRTVDVKEVNKDEALWQTFAAVGSDSQSAIETVLSHKLSENSTSRATKGYASTRLPTAAVTSVSSTPFPSTPFKSLSGQASRVSEDVQYAPCSASRSIPSAVPSSPVWGRIRSPGGEDEDVPVGAQGDETSPGRLGEHLDRASLQNHASNDSEVYIDTRASYRDLNSRISSAWDDVSRRAQASGSTVWQRGWPSSIRGSDDTGIDLVDVEGLT</sequence>
<evidence type="ECO:0000256" key="1">
    <source>
        <dbReference type="SAM" id="MobiDB-lite"/>
    </source>
</evidence>
<dbReference type="InParanoid" id="A0A1Y2M993"/>
<accession>A0A1Y2M993</accession>
<feature type="compositionally biased region" description="Basic and acidic residues" evidence="1">
    <location>
        <begin position="47"/>
        <end position="70"/>
    </location>
</feature>
<organism evidence="2 3">
    <name type="scientific">Epicoccum nigrum</name>
    <name type="common">Soil fungus</name>
    <name type="synonym">Epicoccum purpurascens</name>
    <dbReference type="NCBI Taxonomy" id="105696"/>
    <lineage>
        <taxon>Eukaryota</taxon>
        <taxon>Fungi</taxon>
        <taxon>Dikarya</taxon>
        <taxon>Ascomycota</taxon>
        <taxon>Pezizomycotina</taxon>
        <taxon>Dothideomycetes</taxon>
        <taxon>Pleosporomycetidae</taxon>
        <taxon>Pleosporales</taxon>
        <taxon>Pleosporineae</taxon>
        <taxon>Didymellaceae</taxon>
        <taxon>Epicoccum</taxon>
    </lineage>
</organism>
<feature type="compositionally biased region" description="Polar residues" evidence="1">
    <location>
        <begin position="32"/>
        <end position="43"/>
    </location>
</feature>
<feature type="region of interest" description="Disordered" evidence="1">
    <location>
        <begin position="281"/>
        <end position="303"/>
    </location>
</feature>
<feature type="region of interest" description="Disordered" evidence="1">
    <location>
        <begin position="686"/>
        <end position="706"/>
    </location>
</feature>
<feature type="compositionally biased region" description="Basic and acidic residues" evidence="1">
    <location>
        <begin position="94"/>
        <end position="117"/>
    </location>
</feature>
<evidence type="ECO:0000313" key="3">
    <source>
        <dbReference type="Proteomes" id="UP000193240"/>
    </source>
</evidence>
<keyword evidence="3" id="KW-1185">Reference proteome</keyword>
<dbReference type="EMBL" id="KZ107840">
    <property type="protein sequence ID" value="OSS51798.1"/>
    <property type="molecule type" value="Genomic_DNA"/>
</dbReference>
<feature type="region of interest" description="Disordered" evidence="1">
    <location>
        <begin position="392"/>
        <end position="418"/>
    </location>
</feature>
<reference evidence="2 3" key="1">
    <citation type="journal article" date="2017" name="Genome Announc.">
        <title>Genome sequence of the saprophytic ascomycete Epicoccum nigrum ICMP 19927 strain isolated from New Zealand.</title>
        <authorList>
            <person name="Fokin M."/>
            <person name="Fleetwood D."/>
            <person name="Weir B.S."/>
            <person name="Villas-Boas S.G."/>
        </authorList>
    </citation>
    <scope>NUCLEOTIDE SEQUENCE [LARGE SCALE GENOMIC DNA]</scope>
    <source>
        <strain evidence="2 3">ICMP 19927</strain>
    </source>
</reference>
<gene>
    <name evidence="2" type="ORF">B5807_03258</name>
</gene>
<proteinExistence type="predicted"/>
<feature type="compositionally biased region" description="Basic and acidic residues" evidence="1">
    <location>
        <begin position="292"/>
        <end position="303"/>
    </location>
</feature>
<evidence type="ECO:0000313" key="2">
    <source>
        <dbReference type="EMBL" id="OSS51798.1"/>
    </source>
</evidence>
<dbReference type="AlphaFoldDB" id="A0A1Y2M993"/>
<protein>
    <submittedName>
        <fullName evidence="2">Uncharacterized protein</fullName>
    </submittedName>
</protein>
<feature type="region of interest" description="Disordered" evidence="1">
    <location>
        <begin position="29"/>
        <end position="136"/>
    </location>
</feature>
<name>A0A1Y2M993_EPING</name>